<keyword evidence="1" id="KW-0812">Transmembrane</keyword>
<feature type="transmembrane region" description="Helical" evidence="1">
    <location>
        <begin position="51"/>
        <end position="77"/>
    </location>
</feature>
<keyword evidence="3" id="KW-1185">Reference proteome</keyword>
<dbReference type="AlphaFoldDB" id="A0A418QRV9"/>
<keyword evidence="1" id="KW-0472">Membrane</keyword>
<dbReference type="Proteomes" id="UP000284250">
    <property type="component" value="Unassembled WGS sequence"/>
</dbReference>
<comment type="caution">
    <text evidence="2">The sequence shown here is derived from an EMBL/GenBank/DDBJ whole genome shotgun (WGS) entry which is preliminary data.</text>
</comment>
<gene>
    <name evidence="2" type="ORF">D0T11_15695</name>
</gene>
<dbReference type="RefSeq" id="WP_119656756.1">
    <property type="nucleotide sequence ID" value="NZ_JBHUOI010000015.1"/>
</dbReference>
<protein>
    <submittedName>
        <fullName evidence="2">Uncharacterized protein</fullName>
    </submittedName>
</protein>
<evidence type="ECO:0000313" key="3">
    <source>
        <dbReference type="Proteomes" id="UP000284250"/>
    </source>
</evidence>
<feature type="transmembrane region" description="Helical" evidence="1">
    <location>
        <begin position="20"/>
        <end position="39"/>
    </location>
</feature>
<evidence type="ECO:0000313" key="2">
    <source>
        <dbReference type="EMBL" id="RIY07818.1"/>
    </source>
</evidence>
<proteinExistence type="predicted"/>
<evidence type="ECO:0000256" key="1">
    <source>
        <dbReference type="SAM" id="Phobius"/>
    </source>
</evidence>
<reference evidence="2 3" key="1">
    <citation type="submission" date="2019-01" db="EMBL/GenBank/DDBJ databases">
        <title>Hymenobacter humicola sp. nov., isolated from soils in Antarctica.</title>
        <authorList>
            <person name="Sedlacek I."/>
            <person name="Holochova P."/>
            <person name="Kralova S."/>
            <person name="Pantucek R."/>
            <person name="Stankova E."/>
            <person name="Vrbovska V."/>
            <person name="Kristofova L."/>
            <person name="Svec P."/>
            <person name="Busse H.-J."/>
        </authorList>
    </citation>
    <scope>NUCLEOTIDE SEQUENCE [LARGE SCALE GENOMIC DNA]</scope>
    <source>
        <strain evidence="2 3">CCM 8852</strain>
    </source>
</reference>
<organism evidence="2 3">
    <name type="scientific">Hymenobacter rubripertinctus</name>
    <dbReference type="NCBI Taxonomy" id="2029981"/>
    <lineage>
        <taxon>Bacteria</taxon>
        <taxon>Pseudomonadati</taxon>
        <taxon>Bacteroidota</taxon>
        <taxon>Cytophagia</taxon>
        <taxon>Cytophagales</taxon>
        <taxon>Hymenobacteraceae</taxon>
        <taxon>Hymenobacter</taxon>
    </lineage>
</organism>
<keyword evidence="1" id="KW-1133">Transmembrane helix</keyword>
<sequence length="201" mass="21723">MKNVDDNQAFKLSSYEMWFFGSPITFGLLCLLSLGCTAYSPANSVYHSWQLAIKAISLLFLAAGAAFAGGAFLGFLFGVPRVAPPAVIGVTAAANTAEPVAQRATIMTSTSNLVEIADWLLKLLLGAGLTQYHSILHTILRVSTDLGAGLAIPFDPTQQGVERGVAISFSLAYFFVWGCIMSYVLTQEWMPLILDRRTHNN</sequence>
<feature type="transmembrane region" description="Helical" evidence="1">
    <location>
        <begin position="165"/>
        <end position="186"/>
    </location>
</feature>
<name>A0A418QRV9_9BACT</name>
<accession>A0A418QRV9</accession>
<dbReference type="EMBL" id="QYCN01000026">
    <property type="protein sequence ID" value="RIY07818.1"/>
    <property type="molecule type" value="Genomic_DNA"/>
</dbReference>